<evidence type="ECO:0000313" key="1">
    <source>
        <dbReference type="EMBL" id="KAF9870123.1"/>
    </source>
</evidence>
<sequence length="343" mass="39344">MDDIRDVEKDTNRQDARLASWPYAKPNPLRDASGIECLLVLVRLFNCQLPHSSPRRAAQTGRGEPRQYSSTLERLSWARIKDTKTLSADISRLIRELGAANLKEATFERLFCSEPMNSEVWSRPEHRLFDTFIKKTASSPWGVDTDPYVDIFRIGRDAVTRPLDIGKEVISWCDNIITREDGAKLRRFPPPPLYFRIEYTPFEGAGVQDLSDLQVWSFRDPRLEANQPDDGVDHASIRYVLTAAVRMRSEPNERDHLRLFTVDGSDIYTGMTPPDGDPCWSIGLPGHKYLLIYTISNWPICELTPQEREDLILDRRDTNDEAARLWESGRRHLASLMASGHFE</sequence>
<protein>
    <submittedName>
        <fullName evidence="1">Uncharacterized protein</fullName>
    </submittedName>
</protein>
<proteinExistence type="predicted"/>
<reference evidence="1" key="1">
    <citation type="submission" date="2020-03" db="EMBL/GenBank/DDBJ databases">
        <authorList>
            <person name="He L."/>
        </authorList>
    </citation>
    <scope>NUCLEOTIDE SEQUENCE</scope>
    <source>
        <strain evidence="1">CkLH20</strain>
    </source>
</reference>
<dbReference type="Proteomes" id="UP000781932">
    <property type="component" value="Unassembled WGS sequence"/>
</dbReference>
<keyword evidence="2" id="KW-1185">Reference proteome</keyword>
<accession>A0A9P6HT77</accession>
<reference evidence="1" key="2">
    <citation type="submission" date="2020-11" db="EMBL/GenBank/DDBJ databases">
        <title>Whole genome sequencing of Colletotrichum sp.</title>
        <authorList>
            <person name="Li H."/>
        </authorList>
    </citation>
    <scope>NUCLEOTIDE SEQUENCE</scope>
    <source>
        <strain evidence="1">CkLH20</strain>
    </source>
</reference>
<dbReference type="AlphaFoldDB" id="A0A9P6HT77"/>
<dbReference type="OrthoDB" id="4773508at2759"/>
<comment type="caution">
    <text evidence="1">The sequence shown here is derived from an EMBL/GenBank/DDBJ whole genome shotgun (WGS) entry which is preliminary data.</text>
</comment>
<dbReference type="GeneID" id="62168144"/>
<name>A0A9P6HT77_9PEZI</name>
<organism evidence="1 2">
    <name type="scientific">Colletotrichum karsti</name>
    <dbReference type="NCBI Taxonomy" id="1095194"/>
    <lineage>
        <taxon>Eukaryota</taxon>
        <taxon>Fungi</taxon>
        <taxon>Dikarya</taxon>
        <taxon>Ascomycota</taxon>
        <taxon>Pezizomycotina</taxon>
        <taxon>Sordariomycetes</taxon>
        <taxon>Hypocreomycetidae</taxon>
        <taxon>Glomerellales</taxon>
        <taxon>Glomerellaceae</taxon>
        <taxon>Colletotrichum</taxon>
        <taxon>Colletotrichum boninense species complex</taxon>
    </lineage>
</organism>
<dbReference type="RefSeq" id="XP_038739584.1">
    <property type="nucleotide sequence ID" value="XM_038895070.1"/>
</dbReference>
<dbReference type="EMBL" id="JAATWM020000058">
    <property type="protein sequence ID" value="KAF9870123.1"/>
    <property type="molecule type" value="Genomic_DNA"/>
</dbReference>
<gene>
    <name evidence="1" type="ORF">CkaCkLH20_12357</name>
</gene>
<evidence type="ECO:0000313" key="2">
    <source>
        <dbReference type="Proteomes" id="UP000781932"/>
    </source>
</evidence>